<dbReference type="Pfam" id="PF02578">
    <property type="entry name" value="Cu-oxidase_4"/>
    <property type="match status" value="1"/>
</dbReference>
<dbReference type="InterPro" id="IPR011324">
    <property type="entry name" value="Cytotoxic_necrot_fac-like_cat"/>
</dbReference>
<evidence type="ECO:0000256" key="4">
    <source>
        <dbReference type="ARBA" id="ARBA00022723"/>
    </source>
</evidence>
<dbReference type="InterPro" id="IPR003730">
    <property type="entry name" value="Cu_polyphenol_OxRdtase"/>
</dbReference>
<organism evidence="10">
    <name type="scientific">Faucicola osloensis</name>
    <name type="common">Moraxella osloensis</name>
    <dbReference type="NCBI Taxonomy" id="34062"/>
    <lineage>
        <taxon>Bacteria</taxon>
        <taxon>Pseudomonadati</taxon>
        <taxon>Pseudomonadota</taxon>
        <taxon>Gammaproteobacteria</taxon>
        <taxon>Moraxellales</taxon>
        <taxon>Moraxellaceae</taxon>
        <taxon>Faucicola</taxon>
    </lineage>
</organism>
<keyword evidence="4" id="KW-0479">Metal-binding</keyword>
<dbReference type="PANTHER" id="PTHR30616:SF3">
    <property type="entry name" value="PURINE NUCLEOSIDE PHOSPHORYLASE"/>
    <property type="match status" value="1"/>
</dbReference>
<name>A0AAW6TDZ3_FAUOS</name>
<comment type="similarity">
    <text evidence="2 9">Belongs to the purine nucleoside phosphorylase YfiH/LACC1 family.</text>
</comment>
<evidence type="ECO:0000256" key="1">
    <source>
        <dbReference type="ARBA" id="ARBA00000553"/>
    </source>
</evidence>
<comment type="caution">
    <text evidence="10">The sequence shown here is derived from an EMBL/GenBank/DDBJ whole genome shotgun (WGS) entry which is preliminary data.</text>
</comment>
<evidence type="ECO:0000256" key="9">
    <source>
        <dbReference type="RuleBase" id="RU361274"/>
    </source>
</evidence>
<evidence type="ECO:0000256" key="6">
    <source>
        <dbReference type="ARBA" id="ARBA00047989"/>
    </source>
</evidence>
<comment type="catalytic activity">
    <reaction evidence="8">
        <text>S-methyl-5'-thioadenosine + phosphate = 5-(methylsulfanyl)-alpha-D-ribose 1-phosphate + adenine</text>
        <dbReference type="Rhea" id="RHEA:11852"/>
        <dbReference type="ChEBI" id="CHEBI:16708"/>
        <dbReference type="ChEBI" id="CHEBI:17509"/>
        <dbReference type="ChEBI" id="CHEBI:43474"/>
        <dbReference type="ChEBI" id="CHEBI:58533"/>
        <dbReference type="EC" id="2.4.2.28"/>
    </reaction>
    <physiologicalReaction direction="left-to-right" evidence="8">
        <dbReference type="Rhea" id="RHEA:11853"/>
    </physiologicalReaction>
</comment>
<dbReference type="AlphaFoldDB" id="A0AAW6TDZ3"/>
<dbReference type="GO" id="GO:0005507">
    <property type="term" value="F:copper ion binding"/>
    <property type="evidence" value="ECO:0007669"/>
    <property type="project" value="TreeGrafter"/>
</dbReference>
<dbReference type="Gene3D" id="3.60.140.10">
    <property type="entry name" value="CNF1/YfiH-like putative cysteine hydrolases"/>
    <property type="match status" value="1"/>
</dbReference>
<keyword evidence="3" id="KW-0808">Transferase</keyword>
<comment type="catalytic activity">
    <reaction evidence="6">
        <text>adenosine + H2O + H(+) = inosine + NH4(+)</text>
        <dbReference type="Rhea" id="RHEA:24408"/>
        <dbReference type="ChEBI" id="CHEBI:15377"/>
        <dbReference type="ChEBI" id="CHEBI:15378"/>
        <dbReference type="ChEBI" id="CHEBI:16335"/>
        <dbReference type="ChEBI" id="CHEBI:17596"/>
        <dbReference type="ChEBI" id="CHEBI:28938"/>
        <dbReference type="EC" id="3.5.4.4"/>
    </reaction>
    <physiologicalReaction direction="left-to-right" evidence="6">
        <dbReference type="Rhea" id="RHEA:24409"/>
    </physiologicalReaction>
</comment>
<evidence type="ECO:0000256" key="7">
    <source>
        <dbReference type="ARBA" id="ARBA00048968"/>
    </source>
</evidence>
<comment type="catalytic activity">
    <reaction evidence="1">
        <text>inosine + phosphate = alpha-D-ribose 1-phosphate + hypoxanthine</text>
        <dbReference type="Rhea" id="RHEA:27646"/>
        <dbReference type="ChEBI" id="CHEBI:17368"/>
        <dbReference type="ChEBI" id="CHEBI:17596"/>
        <dbReference type="ChEBI" id="CHEBI:43474"/>
        <dbReference type="ChEBI" id="CHEBI:57720"/>
        <dbReference type="EC" id="2.4.2.1"/>
    </reaction>
    <physiologicalReaction direction="left-to-right" evidence="1">
        <dbReference type="Rhea" id="RHEA:27647"/>
    </physiologicalReaction>
</comment>
<comment type="catalytic activity">
    <reaction evidence="7">
        <text>adenosine + phosphate = alpha-D-ribose 1-phosphate + adenine</text>
        <dbReference type="Rhea" id="RHEA:27642"/>
        <dbReference type="ChEBI" id="CHEBI:16335"/>
        <dbReference type="ChEBI" id="CHEBI:16708"/>
        <dbReference type="ChEBI" id="CHEBI:43474"/>
        <dbReference type="ChEBI" id="CHEBI:57720"/>
        <dbReference type="EC" id="2.4.2.1"/>
    </reaction>
    <physiologicalReaction direction="left-to-right" evidence="7">
        <dbReference type="Rhea" id="RHEA:27643"/>
    </physiologicalReaction>
</comment>
<dbReference type="NCBIfam" id="TIGR00726">
    <property type="entry name" value="peptidoglycan editing factor PgeF"/>
    <property type="match status" value="1"/>
</dbReference>
<evidence type="ECO:0000313" key="10">
    <source>
        <dbReference type="EMBL" id="MDI4508830.1"/>
    </source>
</evidence>
<accession>A0AAW6TDZ3</accession>
<reference evidence="10" key="1">
    <citation type="submission" date="2019-04" db="EMBL/GenBank/DDBJ databases">
        <title>Moraxella osloensis CCUG 73412, isolated from corneal scrapings as causative agent of keratitis.</title>
        <authorList>
            <person name="Connolly G."/>
            <person name="Jaen-Luchoro D."/>
            <person name="Pinyeiro-Iglesias B."/>
            <person name="Curry A."/>
            <person name="Knowles S."/>
            <person name="Moore E.R.B."/>
        </authorList>
    </citation>
    <scope>NUCLEOTIDE SEQUENCE</scope>
    <source>
        <strain evidence="10">CCUG 73412</strain>
    </source>
</reference>
<dbReference type="EMBL" id="SSCJ01000001">
    <property type="protein sequence ID" value="MDI4508830.1"/>
    <property type="molecule type" value="Genomic_DNA"/>
</dbReference>
<dbReference type="InterPro" id="IPR038371">
    <property type="entry name" value="Cu_polyphenol_OxRdtase_sf"/>
</dbReference>
<protein>
    <recommendedName>
        <fullName evidence="9">Purine nucleoside phosphorylase</fullName>
    </recommendedName>
</protein>
<proteinExistence type="inferred from homology"/>
<dbReference type="CDD" id="cd16833">
    <property type="entry name" value="YfiH"/>
    <property type="match status" value="1"/>
</dbReference>
<sequence>MCLAMRFNRQIIHKPTYSPIPKRLIPKRLITKSPIMTDKHSHWIELTHAPSQGVTVVQTLSGCESLPRKSSKSSNDFVGQSSLNAMYGQFNLGLHVGDDSMQVHQNRAHLLQSLQQYHPTLNSIHWLNQIHGNDVYQVTDKIGTAAISADAHITRLPNVALAIMTADCVPVMIATDARDDNKLIAAIHAGWQGLSKDIIAKTVQKMVHQFDFAAGDNATAEIQKVTRGWHAWIGASIAQSSYEVDSRVKDAVLSVLNVSEAVANQLFQPNADKVGHYFADLPAIAELQLKACGIHQVHKSGLDSHGDARFYSYRRQTQHQLPATGRMATLIFME</sequence>
<evidence type="ECO:0000256" key="2">
    <source>
        <dbReference type="ARBA" id="ARBA00007353"/>
    </source>
</evidence>
<gene>
    <name evidence="10" type="primary">pgeF</name>
    <name evidence="10" type="ORF">E6P75_01230</name>
</gene>
<evidence type="ECO:0000256" key="8">
    <source>
        <dbReference type="ARBA" id="ARBA00049893"/>
    </source>
</evidence>
<dbReference type="GO" id="GO:0017061">
    <property type="term" value="F:S-methyl-5-thioadenosine phosphorylase activity"/>
    <property type="evidence" value="ECO:0007669"/>
    <property type="project" value="UniProtKB-EC"/>
</dbReference>
<evidence type="ECO:0000256" key="5">
    <source>
        <dbReference type="ARBA" id="ARBA00022833"/>
    </source>
</evidence>
<keyword evidence="5" id="KW-0862">Zinc</keyword>
<dbReference type="PANTHER" id="PTHR30616">
    <property type="entry name" value="UNCHARACTERIZED PROTEIN YFIH"/>
    <property type="match status" value="1"/>
</dbReference>
<evidence type="ECO:0000256" key="3">
    <source>
        <dbReference type="ARBA" id="ARBA00022679"/>
    </source>
</evidence>
<dbReference type="SUPFAM" id="SSF64438">
    <property type="entry name" value="CNF1/YfiH-like putative cysteine hydrolases"/>
    <property type="match status" value="1"/>
</dbReference>